<dbReference type="HAMAP" id="MF_00500">
    <property type="entry name" value="Ribosomal_bS20"/>
    <property type="match status" value="1"/>
</dbReference>
<evidence type="ECO:0000256" key="2">
    <source>
        <dbReference type="ARBA" id="ARBA00022884"/>
    </source>
</evidence>
<evidence type="ECO:0000256" key="1">
    <source>
        <dbReference type="ARBA" id="ARBA00022730"/>
    </source>
</evidence>
<evidence type="ECO:0000313" key="9">
    <source>
        <dbReference type="Proteomes" id="UP000034913"/>
    </source>
</evidence>
<protein>
    <recommendedName>
        <fullName evidence="5 6">Small ribosomal subunit protein bS20</fullName>
    </recommendedName>
</protein>
<name>A0A0G1X8R9_UNCK3</name>
<dbReference type="GO" id="GO:0003735">
    <property type="term" value="F:structural constituent of ribosome"/>
    <property type="evidence" value="ECO:0007669"/>
    <property type="project" value="InterPro"/>
</dbReference>
<evidence type="ECO:0000256" key="3">
    <source>
        <dbReference type="ARBA" id="ARBA00022980"/>
    </source>
</evidence>
<feature type="region of interest" description="Disordered" evidence="7">
    <location>
        <begin position="1"/>
        <end position="34"/>
    </location>
</feature>
<sequence length="77" mass="8661">MPIIKSAKKRVRSSARKRQLNSARRRSVKEAVKQTRVAPSAESLKTAFKALDKAAKRGVVHKNRVARLKSRLAKLVK</sequence>
<dbReference type="InterPro" id="IPR036510">
    <property type="entry name" value="Ribosomal_bS20_sf"/>
</dbReference>
<keyword evidence="1 6" id="KW-0699">rRNA-binding</keyword>
<keyword evidence="3 6" id="KW-0689">Ribosomal protein</keyword>
<evidence type="ECO:0000256" key="4">
    <source>
        <dbReference type="ARBA" id="ARBA00023274"/>
    </source>
</evidence>
<dbReference type="GO" id="GO:1990904">
    <property type="term" value="C:ribonucleoprotein complex"/>
    <property type="evidence" value="ECO:0007669"/>
    <property type="project" value="UniProtKB-KW"/>
</dbReference>
<dbReference type="GO" id="GO:0019843">
    <property type="term" value="F:rRNA binding"/>
    <property type="evidence" value="ECO:0007669"/>
    <property type="project" value="UniProtKB-UniRule"/>
</dbReference>
<dbReference type="EMBL" id="LCRB01000001">
    <property type="protein sequence ID" value="KKW27200.1"/>
    <property type="molecule type" value="Genomic_DNA"/>
</dbReference>
<proteinExistence type="inferred from homology"/>
<feature type="compositionally biased region" description="Basic residues" evidence="7">
    <location>
        <begin position="1"/>
        <end position="27"/>
    </location>
</feature>
<dbReference type="Proteomes" id="UP000034913">
    <property type="component" value="Unassembled WGS sequence"/>
</dbReference>
<organism evidence="8 9">
    <name type="scientific">candidate division Kazan bacterium GW2011_GWB1_52_7</name>
    <dbReference type="NCBI Taxonomy" id="1620414"/>
    <lineage>
        <taxon>Bacteria</taxon>
        <taxon>Bacteria division Kazan-3B-28</taxon>
    </lineage>
</organism>
<keyword evidence="4 6" id="KW-0687">Ribonucleoprotein</keyword>
<dbReference type="Gene3D" id="1.20.58.110">
    <property type="entry name" value="Ribosomal protein S20"/>
    <property type="match status" value="1"/>
</dbReference>
<evidence type="ECO:0000313" key="8">
    <source>
        <dbReference type="EMBL" id="KKW27200.1"/>
    </source>
</evidence>
<dbReference type="GO" id="GO:0005840">
    <property type="term" value="C:ribosome"/>
    <property type="evidence" value="ECO:0007669"/>
    <property type="project" value="UniProtKB-KW"/>
</dbReference>
<dbReference type="GO" id="GO:0006412">
    <property type="term" value="P:translation"/>
    <property type="evidence" value="ECO:0007669"/>
    <property type="project" value="UniProtKB-UniRule"/>
</dbReference>
<evidence type="ECO:0000256" key="7">
    <source>
        <dbReference type="SAM" id="MobiDB-lite"/>
    </source>
</evidence>
<gene>
    <name evidence="6" type="primary">rpsT</name>
    <name evidence="8" type="ORF">VF00_C0001G0135</name>
</gene>
<dbReference type="NCBIfam" id="TIGR00029">
    <property type="entry name" value="S20"/>
    <property type="match status" value="1"/>
</dbReference>
<reference evidence="8 9" key="1">
    <citation type="journal article" date="2015" name="Nature">
        <title>rRNA introns, odd ribosomes, and small enigmatic genomes across a large radiation of phyla.</title>
        <authorList>
            <person name="Brown C.T."/>
            <person name="Hug L.A."/>
            <person name="Thomas B.C."/>
            <person name="Sharon I."/>
            <person name="Castelle C.J."/>
            <person name="Singh A."/>
            <person name="Wilkins M.J."/>
            <person name="Williams K.H."/>
            <person name="Banfield J.F."/>
        </authorList>
    </citation>
    <scope>NUCLEOTIDE SEQUENCE [LARGE SCALE GENOMIC DNA]</scope>
</reference>
<dbReference type="AlphaFoldDB" id="A0A0G1X8R9"/>
<dbReference type="Pfam" id="PF01649">
    <property type="entry name" value="Ribosomal_S20p"/>
    <property type="match status" value="1"/>
</dbReference>
<comment type="caution">
    <text evidence="8">The sequence shown here is derived from an EMBL/GenBank/DDBJ whole genome shotgun (WGS) entry which is preliminary data.</text>
</comment>
<keyword evidence="2 6" id="KW-0694">RNA-binding</keyword>
<evidence type="ECO:0000256" key="5">
    <source>
        <dbReference type="ARBA" id="ARBA00035136"/>
    </source>
</evidence>
<comment type="similarity">
    <text evidence="6">Belongs to the bacterial ribosomal protein bS20 family.</text>
</comment>
<comment type="function">
    <text evidence="6">Binds directly to 16S ribosomal RNA.</text>
</comment>
<accession>A0A0G1X8R9</accession>
<evidence type="ECO:0000256" key="6">
    <source>
        <dbReference type="HAMAP-Rule" id="MF_00500"/>
    </source>
</evidence>
<dbReference type="InterPro" id="IPR002583">
    <property type="entry name" value="Ribosomal_bS20"/>
</dbReference>
<dbReference type="SUPFAM" id="SSF46992">
    <property type="entry name" value="Ribosomal protein S20"/>
    <property type="match status" value="1"/>
</dbReference>